<dbReference type="InterPro" id="IPR013655">
    <property type="entry name" value="PAS_fold_3"/>
</dbReference>
<evidence type="ECO:0000259" key="2">
    <source>
        <dbReference type="PROSITE" id="PS50113"/>
    </source>
</evidence>
<dbReference type="InterPro" id="IPR000014">
    <property type="entry name" value="PAS"/>
</dbReference>
<dbReference type="Proteomes" id="UP000748308">
    <property type="component" value="Unassembled WGS sequence"/>
</dbReference>
<reference evidence="3" key="1">
    <citation type="submission" date="2019-03" db="EMBL/GenBank/DDBJ databases">
        <title>Lake Tanganyika Metagenome-Assembled Genomes (MAGs).</title>
        <authorList>
            <person name="Tran P."/>
        </authorList>
    </citation>
    <scope>NUCLEOTIDE SEQUENCE</scope>
    <source>
        <strain evidence="3">M_DeepCast_400m_m2_100</strain>
    </source>
</reference>
<dbReference type="AlphaFoldDB" id="A0A938BPY6"/>
<name>A0A938BPY6_UNCEI</name>
<dbReference type="Pfam" id="PF08448">
    <property type="entry name" value="PAS_4"/>
    <property type="match status" value="1"/>
</dbReference>
<dbReference type="InterPro" id="IPR035965">
    <property type="entry name" value="PAS-like_dom_sf"/>
</dbReference>
<evidence type="ECO:0000259" key="1">
    <source>
        <dbReference type="PROSITE" id="PS50112"/>
    </source>
</evidence>
<feature type="domain" description="PAC" evidence="2">
    <location>
        <begin position="417"/>
        <end position="468"/>
    </location>
</feature>
<feature type="domain" description="PAC" evidence="2">
    <location>
        <begin position="292"/>
        <end position="343"/>
    </location>
</feature>
<dbReference type="PROSITE" id="PS50112">
    <property type="entry name" value="PAS"/>
    <property type="match status" value="3"/>
</dbReference>
<dbReference type="PANTHER" id="PTHR44757:SF2">
    <property type="entry name" value="BIOFILM ARCHITECTURE MAINTENANCE PROTEIN MBAA"/>
    <property type="match status" value="1"/>
</dbReference>
<dbReference type="InterPro" id="IPR052155">
    <property type="entry name" value="Biofilm_reg_signaling"/>
</dbReference>
<dbReference type="Pfam" id="PF13188">
    <property type="entry name" value="PAS_8"/>
    <property type="match status" value="1"/>
</dbReference>
<evidence type="ECO:0000313" key="3">
    <source>
        <dbReference type="EMBL" id="MBM3316336.1"/>
    </source>
</evidence>
<proteinExistence type="predicted"/>
<organism evidence="3 4">
    <name type="scientific">Eiseniibacteriota bacterium</name>
    <dbReference type="NCBI Taxonomy" id="2212470"/>
    <lineage>
        <taxon>Bacteria</taxon>
        <taxon>Candidatus Eiseniibacteriota</taxon>
    </lineage>
</organism>
<dbReference type="CDD" id="cd00130">
    <property type="entry name" value="PAS"/>
    <property type="match status" value="4"/>
</dbReference>
<dbReference type="InterPro" id="IPR013656">
    <property type="entry name" value="PAS_4"/>
</dbReference>
<feature type="domain" description="PAS" evidence="1">
    <location>
        <begin position="344"/>
        <end position="414"/>
    </location>
</feature>
<feature type="domain" description="PAS" evidence="1">
    <location>
        <begin position="489"/>
        <end position="538"/>
    </location>
</feature>
<dbReference type="PROSITE" id="PS50113">
    <property type="entry name" value="PAC"/>
    <property type="match status" value="2"/>
</dbReference>
<dbReference type="GO" id="GO:0006355">
    <property type="term" value="P:regulation of DNA-templated transcription"/>
    <property type="evidence" value="ECO:0007669"/>
    <property type="project" value="InterPro"/>
</dbReference>
<dbReference type="SMART" id="SM00091">
    <property type="entry name" value="PAS"/>
    <property type="match status" value="4"/>
</dbReference>
<protein>
    <submittedName>
        <fullName evidence="3">PAS domain S-box protein</fullName>
    </submittedName>
</protein>
<dbReference type="SMART" id="SM00086">
    <property type="entry name" value="PAC"/>
    <property type="match status" value="4"/>
</dbReference>
<dbReference type="InterPro" id="IPR001610">
    <property type="entry name" value="PAC"/>
</dbReference>
<accession>A0A938BPY6</accession>
<dbReference type="Pfam" id="PF08447">
    <property type="entry name" value="PAS_3"/>
    <property type="match status" value="1"/>
</dbReference>
<dbReference type="PANTHER" id="PTHR44757">
    <property type="entry name" value="DIGUANYLATE CYCLASE DGCP"/>
    <property type="match status" value="1"/>
</dbReference>
<dbReference type="InterPro" id="IPR013767">
    <property type="entry name" value="PAS_fold"/>
</dbReference>
<dbReference type="NCBIfam" id="TIGR00229">
    <property type="entry name" value="sensory_box"/>
    <property type="match status" value="4"/>
</dbReference>
<comment type="caution">
    <text evidence="3">The sequence shown here is derived from an EMBL/GenBank/DDBJ whole genome shotgun (WGS) entry which is preliminary data.</text>
</comment>
<dbReference type="Pfam" id="PF00989">
    <property type="entry name" value="PAS"/>
    <property type="match status" value="1"/>
</dbReference>
<evidence type="ECO:0000313" key="4">
    <source>
        <dbReference type="Proteomes" id="UP000748308"/>
    </source>
</evidence>
<sequence length="581" mass="64158">MSGTPQDSPEALRRSIEAEHARLLDRAIEPQGGGFVDAELAAGYLSLLRSLASLPREHLLGLRVLADLPDAGFAGGRALGIGAVKAGRQADLLLFRRLADASGYGFAVADTSGTLTYANRALCRMYGLESPADAAGRSMADHAPDESRAEFAGQVLPAALRLGQWVGELAVRSVTGVLTPAIQNIFLVHGDELGGDHIAALVLDITERKQAEIALEQAKRFAENLIETANAIVVGLDPEGRIRIFNRAAEQITGYRREELEGRSWFEVLVPRERFPAVWEMFQRLGEGGLARNFENPILTKSGEERYIVWQNAELREQDRLAGTVSFGIDITERKRAEEALRRSEEAYRELVESLDEVLFTSDMEGVVTYISPAAVRLSGYSIDEIVGQPFTRFIHPDDAPGQLAALARLQAGEQVAPPDWRLMCKSGEPCWVRSSTRLVFRDGRPAGIRGVIVDIDARRRAEEALGELRDLHEAVIEEAGLGVAIVQDERIRYVNRSIARWAGYEPEELIDRHFAVILPPEDAAGRIETHRRRMRGEEAPRAFRVEVLRKDGRSVALQSQASLVRYRGRPAMLVVVRSPA</sequence>
<dbReference type="EMBL" id="VGIY01000007">
    <property type="protein sequence ID" value="MBM3316336.1"/>
    <property type="molecule type" value="Genomic_DNA"/>
</dbReference>
<dbReference type="InterPro" id="IPR000700">
    <property type="entry name" value="PAS-assoc_C"/>
</dbReference>
<feature type="domain" description="PAS" evidence="1">
    <location>
        <begin position="218"/>
        <end position="289"/>
    </location>
</feature>
<dbReference type="Gene3D" id="3.30.450.20">
    <property type="entry name" value="PAS domain"/>
    <property type="match status" value="4"/>
</dbReference>
<gene>
    <name evidence="3" type="ORF">FJY75_00645</name>
</gene>
<dbReference type="SUPFAM" id="SSF55785">
    <property type="entry name" value="PYP-like sensor domain (PAS domain)"/>
    <property type="match status" value="4"/>
</dbReference>